<dbReference type="EMBL" id="JAPDRP010000004">
    <property type="protein sequence ID" value="KAJ9647900.1"/>
    <property type="molecule type" value="Genomic_DNA"/>
</dbReference>
<sequence length="139" mass="14796">MALLSKALNAIGLLLLAHAVYSAHEHSALHAAAPSASSQTPSAAALPLDITLETLASVLFVCAGLVLGSPALRPIQWSEWAGEVEQEEGRNRQGRGKVGMKEGEVVGNPFRVLEERPGFLDVRAKRKEFADWVREGGSG</sequence>
<accession>A0ACC2ZK44</accession>
<name>A0ACC2ZK44_9PEZI</name>
<keyword evidence="2" id="KW-1185">Reference proteome</keyword>
<organism evidence="1 2">
    <name type="scientific">Coniosporium tulheliwenetii</name>
    <dbReference type="NCBI Taxonomy" id="3383036"/>
    <lineage>
        <taxon>Eukaryota</taxon>
        <taxon>Fungi</taxon>
        <taxon>Dikarya</taxon>
        <taxon>Ascomycota</taxon>
        <taxon>Pezizomycotina</taxon>
        <taxon>Dothideomycetes</taxon>
        <taxon>Dothideomycetes incertae sedis</taxon>
        <taxon>Coniosporium</taxon>
    </lineage>
</organism>
<evidence type="ECO:0000313" key="2">
    <source>
        <dbReference type="Proteomes" id="UP001172680"/>
    </source>
</evidence>
<evidence type="ECO:0000313" key="1">
    <source>
        <dbReference type="EMBL" id="KAJ9647900.1"/>
    </source>
</evidence>
<reference evidence="1" key="1">
    <citation type="submission" date="2022-10" db="EMBL/GenBank/DDBJ databases">
        <title>Culturing micro-colonial fungi from biological soil crusts in the Mojave desert and describing Neophaeococcomyces mojavensis, and introducing the new genera and species Taxawa tesnikishii.</title>
        <authorList>
            <person name="Kurbessoian T."/>
            <person name="Stajich J.E."/>
        </authorList>
    </citation>
    <scope>NUCLEOTIDE SEQUENCE</scope>
    <source>
        <strain evidence="1">JES_115</strain>
    </source>
</reference>
<proteinExistence type="predicted"/>
<gene>
    <name evidence="1" type="ORF">H2199_001676</name>
</gene>
<comment type="caution">
    <text evidence="1">The sequence shown here is derived from an EMBL/GenBank/DDBJ whole genome shotgun (WGS) entry which is preliminary data.</text>
</comment>
<dbReference type="Proteomes" id="UP001172680">
    <property type="component" value="Unassembled WGS sequence"/>
</dbReference>
<protein>
    <submittedName>
        <fullName evidence="1">Uncharacterized protein</fullName>
    </submittedName>
</protein>